<reference evidence="7" key="1">
    <citation type="submission" date="2011-08" db="EMBL/GenBank/DDBJ databases">
        <authorList>
            <person name="Rombauts S."/>
        </authorList>
    </citation>
    <scope>NUCLEOTIDE SEQUENCE</scope>
    <source>
        <strain evidence="7">London</strain>
    </source>
</reference>
<evidence type="ECO:0000256" key="3">
    <source>
        <dbReference type="ARBA" id="ARBA00022824"/>
    </source>
</evidence>
<reference evidence="6" key="2">
    <citation type="submission" date="2015-06" db="UniProtKB">
        <authorList>
            <consortium name="EnsemblMetazoa"/>
        </authorList>
    </citation>
    <scope>IDENTIFICATION</scope>
</reference>
<sequence length="455" mass="52837">MSEELGSVSGQEIIQSDEELVDIEYIYVNRRMDQLDGELNIVEPFPEPDSHRFLLDKERNDKTIQLNKRLEAAELLKKYDYHITVQRLEEMVNEKDKAGIKGILNKITRDFCRKVDSVTLKEQDWLQFLQDLQRIRNSCFHDFCPLEDVYEVFVKGILTSGRLERFQFTSYFMQLDPNLPSNKLISYDKSVEIILDATQHYVNSAKSVTGEFIDTAKKYLAILGESAASRAKGIKKEKGFIEALSILNKHFNFNIPPIQLRLMEDSKIQLIHQILASSPTAYKKTRKFIKLTRALKIFGDESSDEVNIAGLLTILGNYAYERQDYYHCWNLCKIIIKQNYTTGWKLCELMGNSPALKSHKSGIKLLTFAVHNCDEQEHIIEILLSIRRRVDALYVELIAEKVFKNNDFVAILEENANKLENYFDERIFPLVSPDDHNRLVLCYQIIEKFCHPTVS</sequence>
<evidence type="ECO:0000256" key="2">
    <source>
        <dbReference type="ARBA" id="ARBA00022448"/>
    </source>
</evidence>
<keyword evidence="7" id="KW-1185">Reference proteome</keyword>
<feature type="domain" description="Sec39" evidence="5">
    <location>
        <begin position="66"/>
        <end position="298"/>
    </location>
</feature>
<dbReference type="AlphaFoldDB" id="T1KRB9"/>
<organism evidence="6 7">
    <name type="scientific">Tetranychus urticae</name>
    <name type="common">Two-spotted spider mite</name>
    <dbReference type="NCBI Taxonomy" id="32264"/>
    <lineage>
        <taxon>Eukaryota</taxon>
        <taxon>Metazoa</taxon>
        <taxon>Ecdysozoa</taxon>
        <taxon>Arthropoda</taxon>
        <taxon>Chelicerata</taxon>
        <taxon>Arachnida</taxon>
        <taxon>Acari</taxon>
        <taxon>Acariformes</taxon>
        <taxon>Trombidiformes</taxon>
        <taxon>Prostigmata</taxon>
        <taxon>Eleutherengona</taxon>
        <taxon>Raphignathae</taxon>
        <taxon>Tetranychoidea</taxon>
        <taxon>Tetranychidae</taxon>
        <taxon>Tetranychus</taxon>
    </lineage>
</organism>
<evidence type="ECO:0000313" key="6">
    <source>
        <dbReference type="EnsemblMetazoa" id="tetur18g02990.1"/>
    </source>
</evidence>
<dbReference type="STRING" id="32264.T1KRB9"/>
<dbReference type="InterPro" id="IPR013244">
    <property type="entry name" value="Sec39_domain"/>
</dbReference>
<proteinExistence type="predicted"/>
<comment type="subcellular location">
    <subcellularLocation>
        <location evidence="1">Endoplasmic reticulum</location>
    </subcellularLocation>
</comment>
<dbReference type="EMBL" id="CAEY01000388">
    <property type="status" value="NOT_ANNOTATED_CDS"/>
    <property type="molecule type" value="Genomic_DNA"/>
</dbReference>
<evidence type="ECO:0000313" key="7">
    <source>
        <dbReference type="Proteomes" id="UP000015104"/>
    </source>
</evidence>
<dbReference type="Pfam" id="PF08314">
    <property type="entry name" value="Sec39"/>
    <property type="match status" value="1"/>
</dbReference>
<dbReference type="GO" id="GO:0015031">
    <property type="term" value="P:protein transport"/>
    <property type="evidence" value="ECO:0007669"/>
    <property type="project" value="UniProtKB-KW"/>
</dbReference>
<dbReference type="PANTHER" id="PTHR15922">
    <property type="entry name" value="NEUROBLASTOMA-AMPLIFIED SEQUENCE"/>
    <property type="match status" value="1"/>
</dbReference>
<dbReference type="GO" id="GO:0006890">
    <property type="term" value="P:retrograde vesicle-mediated transport, Golgi to endoplasmic reticulum"/>
    <property type="evidence" value="ECO:0007669"/>
    <property type="project" value="InterPro"/>
</dbReference>
<keyword evidence="3" id="KW-0256">Endoplasmic reticulum</keyword>
<name>T1KRB9_TETUR</name>
<dbReference type="EnsemblMetazoa" id="tetur18g02990.1">
    <property type="protein sequence ID" value="tetur18g02990.1"/>
    <property type="gene ID" value="tetur18g02990"/>
</dbReference>
<dbReference type="GO" id="GO:0070939">
    <property type="term" value="C:Dsl1/NZR complex"/>
    <property type="evidence" value="ECO:0007669"/>
    <property type="project" value="TreeGrafter"/>
</dbReference>
<dbReference type="HOGENOM" id="CLU_601773_0_0_1"/>
<evidence type="ECO:0000256" key="4">
    <source>
        <dbReference type="ARBA" id="ARBA00022927"/>
    </source>
</evidence>
<evidence type="ECO:0000256" key="1">
    <source>
        <dbReference type="ARBA" id="ARBA00004240"/>
    </source>
</evidence>
<dbReference type="PANTHER" id="PTHR15922:SF2">
    <property type="entry name" value="NBAS SUBUNIT OF NRZ TETHERING COMPLEX"/>
    <property type="match status" value="1"/>
</dbReference>
<evidence type="ECO:0000259" key="5">
    <source>
        <dbReference type="Pfam" id="PF08314"/>
    </source>
</evidence>
<protein>
    <recommendedName>
        <fullName evidence="5">Sec39 domain-containing protein</fullName>
    </recommendedName>
</protein>
<accession>T1KRB9</accession>
<dbReference type="eggNOG" id="KOG1797">
    <property type="taxonomic scope" value="Eukaryota"/>
</dbReference>
<keyword evidence="4" id="KW-0653">Protein transport</keyword>
<dbReference type="Proteomes" id="UP000015104">
    <property type="component" value="Unassembled WGS sequence"/>
</dbReference>
<keyword evidence="2" id="KW-0813">Transport</keyword>
<dbReference type="GO" id="GO:0000149">
    <property type="term" value="F:SNARE binding"/>
    <property type="evidence" value="ECO:0007669"/>
    <property type="project" value="TreeGrafter"/>
</dbReference>